<proteinExistence type="predicted"/>
<accession>A0AAQ3Q841</accession>
<feature type="region of interest" description="Disordered" evidence="1">
    <location>
        <begin position="166"/>
        <end position="187"/>
    </location>
</feature>
<dbReference type="Proteomes" id="UP001327560">
    <property type="component" value="Chromosome 3"/>
</dbReference>
<feature type="compositionally biased region" description="Low complexity" evidence="1">
    <location>
        <begin position="168"/>
        <end position="187"/>
    </location>
</feature>
<reference evidence="2 3" key="1">
    <citation type="submission" date="2023-10" db="EMBL/GenBank/DDBJ databases">
        <title>Chromosome-scale genome assembly provides insights into flower coloration mechanisms of Canna indica.</title>
        <authorList>
            <person name="Li C."/>
        </authorList>
    </citation>
    <scope>NUCLEOTIDE SEQUENCE [LARGE SCALE GENOMIC DNA]</scope>
    <source>
        <tissue evidence="2">Flower</tissue>
    </source>
</reference>
<evidence type="ECO:0000313" key="3">
    <source>
        <dbReference type="Proteomes" id="UP001327560"/>
    </source>
</evidence>
<keyword evidence="3" id="KW-1185">Reference proteome</keyword>
<dbReference type="AlphaFoldDB" id="A0AAQ3Q841"/>
<name>A0AAQ3Q841_9LILI</name>
<organism evidence="2 3">
    <name type="scientific">Canna indica</name>
    <name type="common">Indian-shot</name>
    <dbReference type="NCBI Taxonomy" id="4628"/>
    <lineage>
        <taxon>Eukaryota</taxon>
        <taxon>Viridiplantae</taxon>
        <taxon>Streptophyta</taxon>
        <taxon>Embryophyta</taxon>
        <taxon>Tracheophyta</taxon>
        <taxon>Spermatophyta</taxon>
        <taxon>Magnoliopsida</taxon>
        <taxon>Liliopsida</taxon>
        <taxon>Zingiberales</taxon>
        <taxon>Cannaceae</taxon>
        <taxon>Canna</taxon>
    </lineage>
</organism>
<evidence type="ECO:0000313" key="2">
    <source>
        <dbReference type="EMBL" id="WOL01169.1"/>
    </source>
</evidence>
<sequence>MFLRHAKLIPKLKGYKARYTWEAYNKKLFKDILHRARNEARANVGGNRDTSVDVLKGNGPNWITSYILDQLCDIWASEEWKGASRITHRNWMTLVEGSVARHTGGSIPFTSHEHRMATYTELVTQRGGDPAQHQLDVDAWMQVTGVDHGRVYSIGTTAHTRTLLQPHGAGSSAFTSSTAGPSISHPG</sequence>
<protein>
    <submittedName>
        <fullName evidence="2">Uncharacterized protein</fullName>
    </submittedName>
</protein>
<evidence type="ECO:0000256" key="1">
    <source>
        <dbReference type="SAM" id="MobiDB-lite"/>
    </source>
</evidence>
<gene>
    <name evidence="2" type="ORF">Cni_G09883</name>
</gene>
<dbReference type="EMBL" id="CP136892">
    <property type="protein sequence ID" value="WOL01169.1"/>
    <property type="molecule type" value="Genomic_DNA"/>
</dbReference>